<dbReference type="GO" id="GO:0005634">
    <property type="term" value="C:nucleus"/>
    <property type="evidence" value="ECO:0007669"/>
    <property type="project" value="UniProtKB-SubCell"/>
</dbReference>
<evidence type="ECO:0000256" key="5">
    <source>
        <dbReference type="ARBA" id="ARBA00012388"/>
    </source>
</evidence>
<comment type="subcellular location">
    <subcellularLocation>
        <location evidence="3">Nucleus</location>
    </subcellularLocation>
</comment>
<reference evidence="18" key="1">
    <citation type="submission" date="2020-08" db="EMBL/GenBank/DDBJ databases">
        <title>Spodoptera exigua strain:BAW_Kor-Di-RS1 Genome sequencing and assembly.</title>
        <authorList>
            <person name="Kim J."/>
            <person name="Nam H.Y."/>
            <person name="Kwon M."/>
            <person name="Choi J.H."/>
            <person name="Cho S.R."/>
            <person name="Kim G.-H."/>
        </authorList>
    </citation>
    <scope>NUCLEOTIDE SEQUENCE</scope>
    <source>
        <strain evidence="18">BAW_Kor-Di-RS1</strain>
        <tissue evidence="18">Whole-body</tissue>
    </source>
</reference>
<sequence length="667" mass="75426">MANQVDWVQQLMPLPPLPKCMLHILLHQETHSCPRGELSFINEPHLRTWIIMSKMWPASQYSHSNAPAPNNTGKPNEHQNQQNLKTLGMTSAISMAGPKPIDIEKTTELKESLIPYGVFESEQEMHHRMEVLGALHRLVRQWIREESMRKNMPPSVAETVGGNIYTFGSYRLGVHHRGADIDALCVAPRHIDRIDYFASFYELLKAQPQVKDLRAVEDAFVPVIKMNFDGIEIDLLFARLALKEIPGKIPPSPLLWVIKCVRSLNGCRVTDEILRLVPNINNFRLTLRAIKLWAKRTSWHLFQYSGISGGVSWAMLVARTCQLYPNALPATLVHKFFLVFSQWKWPQPVLLKQPDSVNLGFPVWDPRVNISDRFHLMPIITPAYPQQNSTFNVCASTRTVIMEEFRIGLAITDEIMLGKCGWERLFEAPNFFSRYKHFIVLLASSASPDDQLQWCGLIESKIRHLITTLERNTHITIAHVNPECYNSVPLNTNNGQPLALPPGAPMPADPSPEVKKNENGEVIANYCSMWFIGLVFEKTNLNVDLTCDIQTFTEAARHVRRKQLHQYLSASLLRRERTSSGTKRKNHDRPPPPPGPLKKTKRLSESSTEEVGVLSFNEDSNSSNVYEVNLHNGATQHAGAEAEIARPKPATEKAEHPPSTSNSIACT</sequence>
<evidence type="ECO:0000259" key="15">
    <source>
        <dbReference type="Pfam" id="PF04926"/>
    </source>
</evidence>
<dbReference type="PANTHER" id="PTHR10682:SF10">
    <property type="entry name" value="POLYNUCLEOTIDE ADENYLYLTRANSFERASE"/>
    <property type="match status" value="1"/>
</dbReference>
<evidence type="ECO:0000256" key="3">
    <source>
        <dbReference type="ARBA" id="ARBA00004123"/>
    </source>
</evidence>
<evidence type="ECO:0000259" key="16">
    <source>
        <dbReference type="Pfam" id="PF04928"/>
    </source>
</evidence>
<dbReference type="Gene3D" id="3.30.70.590">
    <property type="entry name" value="Poly(A) polymerase predicted RNA binding domain"/>
    <property type="match status" value="1"/>
</dbReference>
<evidence type="ECO:0000256" key="10">
    <source>
        <dbReference type="ARBA" id="ARBA00022840"/>
    </source>
</evidence>
<organism evidence="18 19">
    <name type="scientific">Spodoptera exigua</name>
    <name type="common">Beet armyworm</name>
    <name type="synonym">Noctua fulgens</name>
    <dbReference type="NCBI Taxonomy" id="7107"/>
    <lineage>
        <taxon>Eukaryota</taxon>
        <taxon>Metazoa</taxon>
        <taxon>Ecdysozoa</taxon>
        <taxon>Arthropoda</taxon>
        <taxon>Hexapoda</taxon>
        <taxon>Insecta</taxon>
        <taxon>Pterygota</taxon>
        <taxon>Neoptera</taxon>
        <taxon>Endopterygota</taxon>
        <taxon>Lepidoptera</taxon>
        <taxon>Glossata</taxon>
        <taxon>Ditrysia</taxon>
        <taxon>Noctuoidea</taxon>
        <taxon>Noctuidae</taxon>
        <taxon>Amphipyrinae</taxon>
        <taxon>Spodoptera</taxon>
    </lineage>
</organism>
<dbReference type="InterPro" id="IPR011068">
    <property type="entry name" value="NuclTrfase_I-like_C"/>
</dbReference>
<dbReference type="Gene3D" id="3.30.460.10">
    <property type="entry name" value="Beta Polymerase, domain 2"/>
    <property type="match status" value="1"/>
</dbReference>
<evidence type="ECO:0000256" key="9">
    <source>
        <dbReference type="ARBA" id="ARBA00022741"/>
    </source>
</evidence>
<gene>
    <name evidence="18" type="ORF">HW555_008284</name>
</gene>
<feature type="domain" description="Poly(A) polymerase RNA-binding" evidence="15">
    <location>
        <begin position="430"/>
        <end position="561"/>
    </location>
</feature>
<keyword evidence="19" id="KW-1185">Reference proteome</keyword>
<comment type="similarity">
    <text evidence="4">Belongs to the poly(A) polymerase family.</text>
</comment>
<dbReference type="AlphaFoldDB" id="A0A835L3L3"/>
<dbReference type="Pfam" id="PF20750">
    <property type="entry name" value="PAP_NTPase"/>
    <property type="match status" value="1"/>
</dbReference>
<evidence type="ECO:0000259" key="17">
    <source>
        <dbReference type="Pfam" id="PF20750"/>
    </source>
</evidence>
<dbReference type="SUPFAM" id="SSF81631">
    <property type="entry name" value="PAP/OAS1 substrate-binding domain"/>
    <property type="match status" value="1"/>
</dbReference>
<dbReference type="GO" id="GO:1990817">
    <property type="term" value="F:poly(A) RNA polymerase activity"/>
    <property type="evidence" value="ECO:0007669"/>
    <property type="project" value="UniProtKB-EC"/>
</dbReference>
<dbReference type="EC" id="2.7.7.19" evidence="5"/>
<dbReference type="GO" id="GO:0031123">
    <property type="term" value="P:RNA 3'-end processing"/>
    <property type="evidence" value="ECO:0007669"/>
    <property type="project" value="InterPro"/>
</dbReference>
<dbReference type="InterPro" id="IPR043519">
    <property type="entry name" value="NT_sf"/>
</dbReference>
<keyword evidence="7" id="KW-0808">Transferase</keyword>
<evidence type="ECO:0000313" key="18">
    <source>
        <dbReference type="EMBL" id="KAF9413535.1"/>
    </source>
</evidence>
<comment type="caution">
    <text evidence="18">The sequence shown here is derived from an EMBL/GenBank/DDBJ whole genome shotgun (WGS) entry which is preliminary data.</text>
</comment>
<dbReference type="PANTHER" id="PTHR10682">
    <property type="entry name" value="POLY A POLYMERASE"/>
    <property type="match status" value="1"/>
</dbReference>
<dbReference type="FunFam" id="1.10.1410.10:FF:000001">
    <property type="entry name" value="Putative poly(A) polymerase gamma"/>
    <property type="match status" value="1"/>
</dbReference>
<feature type="compositionally biased region" description="Basic and acidic residues" evidence="14">
    <location>
        <begin position="643"/>
        <end position="656"/>
    </location>
</feature>
<dbReference type="InterPro" id="IPR007012">
    <property type="entry name" value="PolA_pol_cen_dom"/>
</dbReference>
<protein>
    <recommendedName>
        <fullName evidence="5">polynucleotide adenylyltransferase</fullName>
        <ecNumber evidence="5">2.7.7.19</ecNumber>
    </recommendedName>
</protein>
<evidence type="ECO:0000256" key="1">
    <source>
        <dbReference type="ARBA" id="ARBA00001936"/>
    </source>
</evidence>
<dbReference type="GO" id="GO:0046872">
    <property type="term" value="F:metal ion binding"/>
    <property type="evidence" value="ECO:0007669"/>
    <property type="project" value="UniProtKB-KW"/>
</dbReference>
<evidence type="ECO:0000256" key="13">
    <source>
        <dbReference type="ARBA" id="ARBA00048830"/>
    </source>
</evidence>
<dbReference type="Gene3D" id="1.10.1410.10">
    <property type="match status" value="1"/>
</dbReference>
<feature type="domain" description="Poly(A) polymerase central" evidence="16">
    <location>
        <begin position="282"/>
        <end position="427"/>
    </location>
</feature>
<keyword evidence="12" id="KW-0539">Nucleus</keyword>
<feature type="compositionally biased region" description="Polar residues" evidence="14">
    <location>
        <begin position="658"/>
        <end position="667"/>
    </location>
</feature>
<proteinExistence type="inferred from homology"/>
<dbReference type="InterPro" id="IPR007010">
    <property type="entry name" value="PolA_pol_RNA-bd_dom"/>
</dbReference>
<dbReference type="CDD" id="cd05402">
    <property type="entry name" value="NT_PAP_TUTase"/>
    <property type="match status" value="1"/>
</dbReference>
<keyword evidence="8" id="KW-0479">Metal-binding</keyword>
<evidence type="ECO:0000256" key="4">
    <source>
        <dbReference type="ARBA" id="ARBA00010912"/>
    </source>
</evidence>
<keyword evidence="9" id="KW-0547">Nucleotide-binding</keyword>
<evidence type="ECO:0000256" key="8">
    <source>
        <dbReference type="ARBA" id="ARBA00022723"/>
    </source>
</evidence>
<comment type="catalytic activity">
    <reaction evidence="13">
        <text>RNA(n) + ATP = RNA(n)-3'-adenine ribonucleotide + diphosphate</text>
        <dbReference type="Rhea" id="RHEA:11332"/>
        <dbReference type="Rhea" id="RHEA-COMP:14527"/>
        <dbReference type="Rhea" id="RHEA-COMP:17347"/>
        <dbReference type="ChEBI" id="CHEBI:30616"/>
        <dbReference type="ChEBI" id="CHEBI:33019"/>
        <dbReference type="ChEBI" id="CHEBI:140395"/>
        <dbReference type="ChEBI" id="CHEBI:173115"/>
        <dbReference type="EC" id="2.7.7.19"/>
    </reaction>
</comment>
<comment type="cofactor">
    <cofactor evidence="1">
        <name>Mn(2+)</name>
        <dbReference type="ChEBI" id="CHEBI:29035"/>
    </cofactor>
</comment>
<keyword evidence="11" id="KW-0460">Magnesium</keyword>
<feature type="region of interest" description="Disordered" evidence="14">
    <location>
        <begin position="570"/>
        <end position="667"/>
    </location>
</feature>
<keyword evidence="10" id="KW-0067">ATP-binding</keyword>
<feature type="domain" description="Poly(A) polymerase nucleotidyltransferase" evidence="17">
    <location>
        <begin position="88"/>
        <end position="277"/>
    </location>
</feature>
<dbReference type="GO" id="GO:0003723">
    <property type="term" value="F:RNA binding"/>
    <property type="evidence" value="ECO:0007669"/>
    <property type="project" value="InterPro"/>
</dbReference>
<dbReference type="GO" id="GO:0006397">
    <property type="term" value="P:mRNA processing"/>
    <property type="evidence" value="ECO:0007669"/>
    <property type="project" value="UniProtKB-KW"/>
</dbReference>
<evidence type="ECO:0000256" key="2">
    <source>
        <dbReference type="ARBA" id="ARBA00001946"/>
    </source>
</evidence>
<feature type="compositionally biased region" description="Polar residues" evidence="14">
    <location>
        <begin position="617"/>
        <end position="626"/>
    </location>
</feature>
<dbReference type="Proteomes" id="UP000648187">
    <property type="component" value="Unassembled WGS sequence"/>
</dbReference>
<evidence type="ECO:0000256" key="6">
    <source>
        <dbReference type="ARBA" id="ARBA00022664"/>
    </source>
</evidence>
<evidence type="ECO:0000256" key="14">
    <source>
        <dbReference type="SAM" id="MobiDB-lite"/>
    </source>
</evidence>
<evidence type="ECO:0000256" key="12">
    <source>
        <dbReference type="ARBA" id="ARBA00023242"/>
    </source>
</evidence>
<dbReference type="Pfam" id="PF04928">
    <property type="entry name" value="PAP_central"/>
    <property type="match status" value="1"/>
</dbReference>
<keyword evidence="6" id="KW-0507">mRNA processing</keyword>
<feature type="region of interest" description="Disordered" evidence="14">
    <location>
        <begin position="61"/>
        <end position="80"/>
    </location>
</feature>
<dbReference type="SUPFAM" id="SSF81301">
    <property type="entry name" value="Nucleotidyltransferase"/>
    <property type="match status" value="1"/>
</dbReference>
<comment type="cofactor">
    <cofactor evidence="2">
        <name>Mg(2+)</name>
        <dbReference type="ChEBI" id="CHEBI:18420"/>
    </cofactor>
</comment>
<name>A0A835L3L3_SPOEX</name>
<accession>A0A835L3L3</accession>
<dbReference type="InterPro" id="IPR048840">
    <property type="entry name" value="PolA_pol_NTPase"/>
</dbReference>
<evidence type="ECO:0000313" key="19">
    <source>
        <dbReference type="Proteomes" id="UP000648187"/>
    </source>
</evidence>
<dbReference type="FunFam" id="3.30.460.10:FF:000002">
    <property type="entry name" value="Poly(A) polymerase alpha, putative"/>
    <property type="match status" value="1"/>
</dbReference>
<dbReference type="EMBL" id="JACKWZ010000156">
    <property type="protein sequence ID" value="KAF9413535.1"/>
    <property type="molecule type" value="Genomic_DNA"/>
</dbReference>
<evidence type="ECO:0000256" key="7">
    <source>
        <dbReference type="ARBA" id="ARBA00022679"/>
    </source>
</evidence>
<dbReference type="GO" id="GO:0005524">
    <property type="term" value="F:ATP binding"/>
    <property type="evidence" value="ECO:0007669"/>
    <property type="project" value="UniProtKB-KW"/>
</dbReference>
<dbReference type="SUPFAM" id="SSF55003">
    <property type="entry name" value="PAP/Archaeal CCA-adding enzyme, C-terminal domain"/>
    <property type="match status" value="1"/>
</dbReference>
<dbReference type="Pfam" id="PF04926">
    <property type="entry name" value="PAP_RNA-bind"/>
    <property type="match status" value="1"/>
</dbReference>
<evidence type="ECO:0000256" key="11">
    <source>
        <dbReference type="ARBA" id="ARBA00022842"/>
    </source>
</evidence>